<sequence length="126" mass="13688">METRKNTTVGVLFWTPAPNRASPASSVISEDVWEDEDGEQAGREDDFVSQMDDNGIIGLSEALEIVELEQTCGDAGTESNPTPVTPEEADLTGGERDTPPEERSYKLSEHLSHTETPGEDVQILSP</sequence>
<accession>A0AAD3MA33</accession>
<protein>
    <submittedName>
        <fullName evidence="2">AT-hook-containing transcription factor</fullName>
    </submittedName>
</protein>
<name>A0AAD3MA33_LATJO</name>
<proteinExistence type="predicted"/>
<feature type="region of interest" description="Disordered" evidence="1">
    <location>
        <begin position="15"/>
        <end position="47"/>
    </location>
</feature>
<gene>
    <name evidence="2" type="ORF">AKAME5_002964100</name>
</gene>
<dbReference type="AlphaFoldDB" id="A0AAD3MA33"/>
<feature type="region of interest" description="Disordered" evidence="1">
    <location>
        <begin position="71"/>
        <end position="126"/>
    </location>
</feature>
<keyword evidence="3" id="KW-1185">Reference proteome</keyword>
<evidence type="ECO:0000313" key="2">
    <source>
        <dbReference type="EMBL" id="GLD50184.1"/>
    </source>
</evidence>
<evidence type="ECO:0000256" key="1">
    <source>
        <dbReference type="SAM" id="MobiDB-lite"/>
    </source>
</evidence>
<dbReference type="Proteomes" id="UP001279410">
    <property type="component" value="Unassembled WGS sequence"/>
</dbReference>
<organism evidence="2 3">
    <name type="scientific">Lates japonicus</name>
    <name type="common">Japanese lates</name>
    <dbReference type="NCBI Taxonomy" id="270547"/>
    <lineage>
        <taxon>Eukaryota</taxon>
        <taxon>Metazoa</taxon>
        <taxon>Chordata</taxon>
        <taxon>Craniata</taxon>
        <taxon>Vertebrata</taxon>
        <taxon>Euteleostomi</taxon>
        <taxon>Actinopterygii</taxon>
        <taxon>Neopterygii</taxon>
        <taxon>Teleostei</taxon>
        <taxon>Neoteleostei</taxon>
        <taxon>Acanthomorphata</taxon>
        <taxon>Carangaria</taxon>
        <taxon>Carangaria incertae sedis</taxon>
        <taxon>Centropomidae</taxon>
        <taxon>Lates</taxon>
    </lineage>
</organism>
<reference evidence="2" key="1">
    <citation type="submission" date="2022-08" db="EMBL/GenBank/DDBJ databases">
        <title>Genome sequencing of akame (Lates japonicus).</title>
        <authorList>
            <person name="Hashiguchi Y."/>
            <person name="Takahashi H."/>
        </authorList>
    </citation>
    <scope>NUCLEOTIDE SEQUENCE</scope>
    <source>
        <strain evidence="2">Kochi</strain>
    </source>
</reference>
<comment type="caution">
    <text evidence="2">The sequence shown here is derived from an EMBL/GenBank/DDBJ whole genome shotgun (WGS) entry which is preliminary data.</text>
</comment>
<feature type="non-terminal residue" evidence="2">
    <location>
        <position position="126"/>
    </location>
</feature>
<evidence type="ECO:0000313" key="3">
    <source>
        <dbReference type="Proteomes" id="UP001279410"/>
    </source>
</evidence>
<feature type="compositionally biased region" description="Basic and acidic residues" evidence="1">
    <location>
        <begin position="93"/>
        <end position="113"/>
    </location>
</feature>
<dbReference type="EMBL" id="BRZM01006820">
    <property type="protein sequence ID" value="GLD50184.1"/>
    <property type="molecule type" value="Genomic_DNA"/>
</dbReference>